<comment type="caution">
    <text evidence="1">The sequence shown here is derived from an EMBL/GenBank/DDBJ whole genome shotgun (WGS) entry which is preliminary data.</text>
</comment>
<protein>
    <submittedName>
        <fullName evidence="1">Uncharacterized protein</fullName>
    </submittedName>
</protein>
<dbReference type="EMBL" id="JBCGDO010000030">
    <property type="protein sequence ID" value="MEM0543876.1"/>
    <property type="molecule type" value="Genomic_DNA"/>
</dbReference>
<name>A0ABU9N978_9FLAO</name>
<organism evidence="1 2">
    <name type="scientific">Flavobacterium aureirubrum</name>
    <dbReference type="NCBI Taxonomy" id="3133147"/>
    <lineage>
        <taxon>Bacteria</taxon>
        <taxon>Pseudomonadati</taxon>
        <taxon>Bacteroidota</taxon>
        <taxon>Flavobacteriia</taxon>
        <taxon>Flavobacteriales</taxon>
        <taxon>Flavobacteriaceae</taxon>
        <taxon>Flavobacterium</taxon>
    </lineage>
</organism>
<keyword evidence="2" id="KW-1185">Reference proteome</keyword>
<sequence length="155" mass="17725">MYKTTQGVSPKELENFMTIARKIKGDRKKPIAESSNPTILENQYSVSQLSYDQRTNNLDLLIGLLENTPNYNPNEDAYKTTTLRAMHDDMLLKTEAVGATFVPFNNARNRRNNSVYFEPNNLVDTAYTAKDCIFTILDVNSTQYKTIAKIKFSRI</sequence>
<accession>A0ABU9N978</accession>
<dbReference type="RefSeq" id="WP_342697048.1">
    <property type="nucleotide sequence ID" value="NZ_JBCGDO010000030.1"/>
</dbReference>
<evidence type="ECO:0000313" key="2">
    <source>
        <dbReference type="Proteomes" id="UP001460072"/>
    </source>
</evidence>
<dbReference type="Proteomes" id="UP001460072">
    <property type="component" value="Unassembled WGS sequence"/>
</dbReference>
<gene>
    <name evidence="1" type="ORF">WFZ85_14775</name>
</gene>
<evidence type="ECO:0000313" key="1">
    <source>
        <dbReference type="EMBL" id="MEM0543876.1"/>
    </source>
</evidence>
<proteinExistence type="predicted"/>
<reference evidence="1 2" key="1">
    <citation type="submission" date="2024-03" db="EMBL/GenBank/DDBJ databases">
        <title>Two novel species of the genus Flavobacterium exhibiting potentially degradation of complex polysaccharides.</title>
        <authorList>
            <person name="Lian X."/>
        </authorList>
    </citation>
    <scope>NUCLEOTIDE SEQUENCE [LARGE SCALE GENOMIC DNA]</scope>
    <source>
        <strain evidence="2">j3</strain>
    </source>
</reference>